<evidence type="ECO:0000256" key="3">
    <source>
        <dbReference type="ARBA" id="ARBA00022630"/>
    </source>
</evidence>
<evidence type="ECO:0000256" key="5">
    <source>
        <dbReference type="ARBA" id="ARBA00023002"/>
    </source>
</evidence>
<evidence type="ECO:0000313" key="8">
    <source>
        <dbReference type="Proteomes" id="UP000242877"/>
    </source>
</evidence>
<reference evidence="7 8" key="1">
    <citation type="journal article" date="2016" name="Genome Biol. Evol.">
        <title>Divergent and convergent evolution of fungal pathogenicity.</title>
        <authorList>
            <person name="Shang Y."/>
            <person name="Xiao G."/>
            <person name="Zheng P."/>
            <person name="Cen K."/>
            <person name="Zhan S."/>
            <person name="Wang C."/>
        </authorList>
    </citation>
    <scope>NUCLEOTIDE SEQUENCE [LARGE SCALE GENOMIC DNA]</scope>
    <source>
        <strain evidence="7 8">ARSEF 7405</strain>
    </source>
</reference>
<dbReference type="PANTHER" id="PTHR10961:SF15">
    <property type="entry name" value="FAD DEPENDENT OXIDOREDUCTASE DOMAIN-CONTAINING PROTEIN"/>
    <property type="match status" value="1"/>
</dbReference>
<evidence type="ECO:0000259" key="6">
    <source>
        <dbReference type="Pfam" id="PF01266"/>
    </source>
</evidence>
<dbReference type="SUPFAM" id="SSF54373">
    <property type="entry name" value="FAD-linked reductases, C-terminal domain"/>
    <property type="match status" value="1"/>
</dbReference>
<keyword evidence="8" id="KW-1185">Reference proteome</keyword>
<evidence type="ECO:0000256" key="4">
    <source>
        <dbReference type="ARBA" id="ARBA00022827"/>
    </source>
</evidence>
<gene>
    <name evidence="7" type="ORF">AAP_01515</name>
</gene>
<organism evidence="7 8">
    <name type="scientific">Ascosphaera apis ARSEF 7405</name>
    <dbReference type="NCBI Taxonomy" id="392613"/>
    <lineage>
        <taxon>Eukaryota</taxon>
        <taxon>Fungi</taxon>
        <taxon>Dikarya</taxon>
        <taxon>Ascomycota</taxon>
        <taxon>Pezizomycotina</taxon>
        <taxon>Eurotiomycetes</taxon>
        <taxon>Eurotiomycetidae</taxon>
        <taxon>Onygenales</taxon>
        <taxon>Ascosphaeraceae</taxon>
        <taxon>Ascosphaera</taxon>
    </lineage>
</organism>
<protein>
    <submittedName>
        <fullName evidence="7">FAD dependent oxidoreductase</fullName>
    </submittedName>
</protein>
<dbReference type="SUPFAM" id="SSF51905">
    <property type="entry name" value="FAD/NAD(P)-binding domain"/>
    <property type="match status" value="1"/>
</dbReference>
<dbReference type="Gene3D" id="3.50.50.60">
    <property type="entry name" value="FAD/NAD(P)-binding domain"/>
    <property type="match status" value="1"/>
</dbReference>
<name>A0A168BAD6_9EURO</name>
<comment type="cofactor">
    <cofactor evidence="1">
        <name>FAD</name>
        <dbReference type="ChEBI" id="CHEBI:57692"/>
    </cofactor>
</comment>
<sequence>MALKKTDPIVIVGAGIFGLSTALHLARRGYTNVTVLDKNEYDRTQYSYLNGCDAASADINKIIRSAYGAQTEYQALSQEAIAGWNAWNTEIESGSLVPPGLTRADRVYINNGHLALLDTPELPEFERATIENMEKAGFKDSQLDISSAKNQAIAKGKGLGHAIDPFNRKRRGLTVAGVLDTTGGLTVADNACRFALAKAKSLGVKFIFGPTKGTYSDLVYDLTGKVATGVKTKDGQIHQAALTLFACGGWTPSILPQLDGICETTAGSVALLKIPKSSPLFERFAPENFPSWQYKMRDGSKGGLYGFPCNDDGWLKIGYRGTKYTHPTVQKDGKERSVPITRWTEEATIKSIPQQALEVIHDFLDQELPELGAEGLRPSLTRLCWYTDTFDNHFVIDRVPDVQGVMVATGGSGHAFKYLPNIGNWVVDIIEGVNIDRPAIKAWKWRQLGDQKPVNVLMEGSRGDRALNNVKLVEDADLTPKANL</sequence>
<keyword evidence="3" id="KW-0285">Flavoprotein</keyword>
<keyword evidence="4" id="KW-0274">FAD</keyword>
<comment type="similarity">
    <text evidence="2">Belongs to the MSOX/MTOX family.</text>
</comment>
<dbReference type="PANTHER" id="PTHR10961">
    <property type="entry name" value="PEROXISOMAL SARCOSINE OXIDASE"/>
    <property type="match status" value="1"/>
</dbReference>
<evidence type="ECO:0000313" key="7">
    <source>
        <dbReference type="EMBL" id="KZZ95027.1"/>
    </source>
</evidence>
<comment type="caution">
    <text evidence="7">The sequence shown here is derived from an EMBL/GenBank/DDBJ whole genome shotgun (WGS) entry which is preliminary data.</text>
</comment>
<dbReference type="VEuPathDB" id="FungiDB:AAP_01515"/>
<dbReference type="AlphaFoldDB" id="A0A168BAD6"/>
<dbReference type="GO" id="GO:0008115">
    <property type="term" value="F:sarcosine oxidase activity"/>
    <property type="evidence" value="ECO:0007669"/>
    <property type="project" value="TreeGrafter"/>
</dbReference>
<evidence type="ECO:0000256" key="1">
    <source>
        <dbReference type="ARBA" id="ARBA00001974"/>
    </source>
</evidence>
<dbReference type="InterPro" id="IPR045170">
    <property type="entry name" value="MTOX"/>
</dbReference>
<keyword evidence="5" id="KW-0560">Oxidoreductase</keyword>
<dbReference type="Proteomes" id="UP000242877">
    <property type="component" value="Unassembled WGS sequence"/>
</dbReference>
<evidence type="ECO:0000256" key="2">
    <source>
        <dbReference type="ARBA" id="ARBA00010989"/>
    </source>
</evidence>
<dbReference type="OrthoDB" id="4178770at2759"/>
<proteinExistence type="inferred from homology"/>
<dbReference type="Pfam" id="PF01266">
    <property type="entry name" value="DAO"/>
    <property type="match status" value="1"/>
</dbReference>
<dbReference type="InterPro" id="IPR036188">
    <property type="entry name" value="FAD/NAD-bd_sf"/>
</dbReference>
<dbReference type="GO" id="GO:0050660">
    <property type="term" value="F:flavin adenine dinucleotide binding"/>
    <property type="evidence" value="ECO:0007669"/>
    <property type="project" value="InterPro"/>
</dbReference>
<accession>A0A168BAD6</accession>
<dbReference type="InterPro" id="IPR006076">
    <property type="entry name" value="FAD-dep_OxRdtase"/>
</dbReference>
<feature type="domain" description="FAD dependent oxidoreductase" evidence="6">
    <location>
        <begin position="9"/>
        <end position="428"/>
    </location>
</feature>
<dbReference type="EMBL" id="AZGZ01000005">
    <property type="protein sequence ID" value="KZZ95027.1"/>
    <property type="molecule type" value="Genomic_DNA"/>
</dbReference>
<dbReference type="Gene3D" id="3.30.9.10">
    <property type="entry name" value="D-Amino Acid Oxidase, subunit A, domain 2"/>
    <property type="match status" value="1"/>
</dbReference>